<dbReference type="EMBL" id="LUEZ02000014">
    <property type="protein sequence ID" value="RDB27740.1"/>
    <property type="molecule type" value="Genomic_DNA"/>
</dbReference>
<reference evidence="2" key="1">
    <citation type="submission" date="2018-04" db="EMBL/GenBank/DDBJ databases">
        <title>Whole genome sequencing of Hypsizygus marmoreus.</title>
        <authorList>
            <person name="Choi I.-G."/>
            <person name="Min B."/>
            <person name="Kim J.-G."/>
            <person name="Kim S."/>
            <person name="Oh Y.-L."/>
            <person name="Kong W.-S."/>
            <person name="Park H."/>
            <person name="Jeong J."/>
            <person name="Song E.-S."/>
        </authorList>
    </citation>
    <scope>NUCLEOTIDE SEQUENCE [LARGE SCALE GENOMIC DNA]</scope>
    <source>
        <strain evidence="2">51987-8</strain>
    </source>
</reference>
<sequence>MAITRTHKRSKVFPPAGGSSSSQTDSSIDVRKVNIKKATKLQASESKASTASQKPKPRKKYELDSEKRKAHLESHPWAGEVLPRNVVCLGCGWSIKTEDSGDYYAYNFDKKHAPGCKNVKQYHALNPHSDGELSGSCAFRPKELTSHTYLLGPYVDMSGLPKGFLDKDTVQAAWILAGMANPNLRILPVPKSRRQ</sequence>
<feature type="region of interest" description="Disordered" evidence="1">
    <location>
        <begin position="1"/>
        <end position="67"/>
    </location>
</feature>
<proteinExistence type="predicted"/>
<comment type="caution">
    <text evidence="2">The sequence shown here is derived from an EMBL/GenBank/DDBJ whole genome shotgun (WGS) entry which is preliminary data.</text>
</comment>
<organism evidence="2 3">
    <name type="scientific">Hypsizygus marmoreus</name>
    <name type="common">White beech mushroom</name>
    <name type="synonym">Agaricus marmoreus</name>
    <dbReference type="NCBI Taxonomy" id="39966"/>
    <lineage>
        <taxon>Eukaryota</taxon>
        <taxon>Fungi</taxon>
        <taxon>Dikarya</taxon>
        <taxon>Basidiomycota</taxon>
        <taxon>Agaricomycotina</taxon>
        <taxon>Agaricomycetes</taxon>
        <taxon>Agaricomycetidae</taxon>
        <taxon>Agaricales</taxon>
        <taxon>Tricholomatineae</taxon>
        <taxon>Lyophyllaceae</taxon>
        <taxon>Hypsizygus</taxon>
    </lineage>
</organism>
<feature type="compositionally biased region" description="Polar residues" evidence="1">
    <location>
        <begin position="41"/>
        <end position="53"/>
    </location>
</feature>
<dbReference type="AlphaFoldDB" id="A0A369K2L6"/>
<protein>
    <submittedName>
        <fullName evidence="2">Uncharacterized protein</fullName>
    </submittedName>
</protein>
<evidence type="ECO:0000313" key="3">
    <source>
        <dbReference type="Proteomes" id="UP000076154"/>
    </source>
</evidence>
<feature type="compositionally biased region" description="Basic residues" evidence="1">
    <location>
        <begin position="1"/>
        <end position="11"/>
    </location>
</feature>
<evidence type="ECO:0000313" key="2">
    <source>
        <dbReference type="EMBL" id="RDB27740.1"/>
    </source>
</evidence>
<gene>
    <name evidence="2" type="ORF">Hypma_003173</name>
</gene>
<evidence type="ECO:0000256" key="1">
    <source>
        <dbReference type="SAM" id="MobiDB-lite"/>
    </source>
</evidence>
<dbReference type="Proteomes" id="UP000076154">
    <property type="component" value="Unassembled WGS sequence"/>
</dbReference>
<keyword evidence="3" id="KW-1185">Reference proteome</keyword>
<name>A0A369K2L6_HYPMA</name>
<dbReference type="InParanoid" id="A0A369K2L6"/>
<accession>A0A369K2L6</accession>